<dbReference type="EMBL" id="FORC01000004">
    <property type="protein sequence ID" value="SFJ05947.1"/>
    <property type="molecule type" value="Genomic_DNA"/>
</dbReference>
<proteinExistence type="predicted"/>
<accession>A0A1I3N9S1</accession>
<dbReference type="OrthoDB" id="9940496at2"/>
<dbReference type="STRING" id="289370.SAMN05216602_3691"/>
<organism evidence="3 4">
    <name type="scientific">Phytopseudomonas argentinensis</name>
    <dbReference type="NCBI Taxonomy" id="289370"/>
    <lineage>
        <taxon>Bacteria</taxon>
        <taxon>Pseudomonadati</taxon>
        <taxon>Pseudomonadota</taxon>
        <taxon>Gammaproteobacteria</taxon>
        <taxon>Pseudomonadales</taxon>
        <taxon>Pseudomonadaceae</taxon>
        <taxon>Phytopseudomonas</taxon>
    </lineage>
</organism>
<dbReference type="RefSeq" id="WP_074887388.1">
    <property type="nucleotide sequence ID" value="NZ_FORC01000004.1"/>
</dbReference>
<feature type="region of interest" description="Disordered" evidence="1">
    <location>
        <begin position="36"/>
        <end position="60"/>
    </location>
</feature>
<keyword evidence="2" id="KW-1133">Transmembrane helix</keyword>
<evidence type="ECO:0000313" key="4">
    <source>
        <dbReference type="Proteomes" id="UP000183018"/>
    </source>
</evidence>
<feature type="transmembrane region" description="Helical" evidence="2">
    <location>
        <begin position="13"/>
        <end position="32"/>
    </location>
</feature>
<protein>
    <submittedName>
        <fullName evidence="3">Uncharacterized protein</fullName>
    </submittedName>
</protein>
<reference evidence="4" key="1">
    <citation type="submission" date="2016-10" db="EMBL/GenBank/DDBJ databases">
        <authorList>
            <person name="Varghese N."/>
            <person name="Submissions S."/>
        </authorList>
    </citation>
    <scope>NUCLEOTIDE SEQUENCE [LARGE SCALE GENOMIC DNA]</scope>
    <source>
        <strain evidence="4">LMG 22563</strain>
    </source>
</reference>
<name>A0A1I3N9S1_9GAMM</name>
<sequence length="83" mass="8351">MIIQGNGIDGVTLWLYMLVLGAIAARVLYRFFTSATRKSSRKNHTADSNGSSGAMVDNDRGCGGGVDGHCTGDGGDGGGGGGD</sequence>
<gene>
    <name evidence="3" type="ORF">SAMN05216602_3691</name>
</gene>
<evidence type="ECO:0000256" key="2">
    <source>
        <dbReference type="SAM" id="Phobius"/>
    </source>
</evidence>
<keyword evidence="4" id="KW-1185">Reference proteome</keyword>
<dbReference type="AlphaFoldDB" id="A0A1I3N9S1"/>
<evidence type="ECO:0000256" key="1">
    <source>
        <dbReference type="SAM" id="MobiDB-lite"/>
    </source>
</evidence>
<keyword evidence="2" id="KW-0812">Transmembrane</keyword>
<keyword evidence="2" id="KW-0472">Membrane</keyword>
<evidence type="ECO:0000313" key="3">
    <source>
        <dbReference type="EMBL" id="SFJ05947.1"/>
    </source>
</evidence>
<dbReference type="Proteomes" id="UP000183018">
    <property type="component" value="Unassembled WGS sequence"/>
</dbReference>